<feature type="domain" description="Cystatin" evidence="1">
    <location>
        <begin position="61"/>
        <end position="118"/>
    </location>
</feature>
<dbReference type="InterPro" id="IPR000010">
    <property type="entry name" value="Cystatin_dom"/>
</dbReference>
<reference evidence="2 3" key="1">
    <citation type="submission" date="2016-03" db="EMBL/GenBank/DDBJ databases">
        <title>Complete genome sequence of Shewanella psychrophila WP2, a deep sea bacterium isolated from west Pacific sediment.</title>
        <authorList>
            <person name="Xu G."/>
            <person name="Jian H."/>
        </authorList>
    </citation>
    <scope>NUCLEOTIDE SEQUENCE [LARGE SCALE GENOMIC DNA]</scope>
    <source>
        <strain evidence="2 3">WP2</strain>
    </source>
</reference>
<evidence type="ECO:0000259" key="1">
    <source>
        <dbReference type="Pfam" id="PF00031"/>
    </source>
</evidence>
<keyword evidence="3" id="KW-1185">Reference proteome</keyword>
<dbReference type="InterPro" id="IPR018073">
    <property type="entry name" value="Prot_inh_cystat_CS"/>
</dbReference>
<dbReference type="Pfam" id="PF00031">
    <property type="entry name" value="Cystatin"/>
    <property type="match status" value="1"/>
</dbReference>
<dbReference type="OrthoDB" id="6196402at2"/>
<organism evidence="2 3">
    <name type="scientific">Shewanella psychrophila</name>
    <dbReference type="NCBI Taxonomy" id="225848"/>
    <lineage>
        <taxon>Bacteria</taxon>
        <taxon>Pseudomonadati</taxon>
        <taxon>Pseudomonadota</taxon>
        <taxon>Gammaproteobacteria</taxon>
        <taxon>Alteromonadales</taxon>
        <taxon>Shewanellaceae</taxon>
        <taxon>Shewanella</taxon>
    </lineage>
</organism>
<name>A0A1S6HYJ4_9GAMM</name>
<evidence type="ECO:0000313" key="2">
    <source>
        <dbReference type="EMBL" id="AQS40603.1"/>
    </source>
</evidence>
<dbReference type="GO" id="GO:0004869">
    <property type="term" value="F:cysteine-type endopeptidase inhibitor activity"/>
    <property type="evidence" value="ECO:0007669"/>
    <property type="project" value="InterPro"/>
</dbReference>
<gene>
    <name evidence="2" type="ORF">Sps_05540</name>
</gene>
<dbReference type="PROSITE" id="PS51257">
    <property type="entry name" value="PROKAR_LIPOPROTEIN"/>
    <property type="match status" value="1"/>
</dbReference>
<dbReference type="CDD" id="cd00042">
    <property type="entry name" value="CY"/>
    <property type="match status" value="1"/>
</dbReference>
<accession>A0A1S6HYJ4</accession>
<dbReference type="PROSITE" id="PS00287">
    <property type="entry name" value="CYSTATIN"/>
    <property type="match status" value="1"/>
</dbReference>
<proteinExistence type="predicted"/>
<dbReference type="STRING" id="225848.Sps_05540"/>
<protein>
    <submittedName>
        <fullName evidence="2">Cystatin domain</fullName>
    </submittedName>
</protein>
<dbReference type="Proteomes" id="UP000189545">
    <property type="component" value="Chromosome"/>
</dbReference>
<dbReference type="RefSeq" id="WP_077755376.1">
    <property type="nucleotide sequence ID" value="NZ_CP014782.1"/>
</dbReference>
<dbReference type="EMBL" id="CP014782">
    <property type="protein sequence ID" value="AQS40603.1"/>
    <property type="molecule type" value="Genomic_DNA"/>
</dbReference>
<evidence type="ECO:0000313" key="3">
    <source>
        <dbReference type="Proteomes" id="UP000189545"/>
    </source>
</evidence>
<dbReference type="AlphaFoldDB" id="A0A1S6HYJ4"/>
<dbReference type="SUPFAM" id="SSF54403">
    <property type="entry name" value="Cystatin/monellin"/>
    <property type="match status" value="1"/>
</dbReference>
<dbReference type="Gene3D" id="3.10.450.10">
    <property type="match status" value="1"/>
</dbReference>
<dbReference type="KEGG" id="spsw:Sps_05540"/>
<dbReference type="InterPro" id="IPR046350">
    <property type="entry name" value="Cystatin_sf"/>
</dbReference>
<sequence length="139" mass="15132">MKKGLAIIGLSALVLTGCSTQTSNEAGTGIESITKAENSSAHVTCEHKVSMPGSWTESEVSPDAEKALNSVLMQMNTTAKLKQVLRVQTQVVAGVNYAIEFEFDNGEIWHTQVFRSLEGYYSMTKPAVQGRLPDICHKK</sequence>